<evidence type="ECO:0000313" key="2">
    <source>
        <dbReference type="EMBL" id="OON22799.1"/>
    </source>
</evidence>
<feature type="coiled-coil region" evidence="1">
    <location>
        <begin position="369"/>
        <end position="403"/>
    </location>
</feature>
<evidence type="ECO:0000256" key="1">
    <source>
        <dbReference type="SAM" id="Coils"/>
    </source>
</evidence>
<accession>A0A1S8X7W4</accession>
<sequence length="428" mass="48753">MQKMPAPTDLATLRSFLGLVSQYSSFLTDVHLVLLDITFQTHPTVVLELSSPTFSLSEMKKQLLMQLNLQQLPSAMMAKRSLSDNLRQSSIETIGHDRLNETESDGVWNVCVCSHAVGPDKTDTVSTPDTSEHSERSWVKTPSIIGTQTESNYPENALVLRAPLRTERAKLPYRRTRKRPGKQLSLSEPHESQALPVITVTHGSHGKLLLGVICLFGLVIGRSVSFNLFDLNTIFSPPLHSLSTIGIRTYQLNSFSTLMCLPDLFIQQQISLLEGELARMRLQHETELRQEYEKHAEQDTKSRALILDLQKERHQLLNDLQIQLERQASRETQARETILELQTERMKLMDTVSSAKLNDHRSGTAKLNCKELKARNSLLEKQLRETRNELRDIKHAFLELEKRSCLPGMKFINWVLCKGLRLCPDHFL</sequence>
<proteinExistence type="predicted"/>
<reference evidence="2 3" key="1">
    <citation type="submission" date="2015-03" db="EMBL/GenBank/DDBJ databases">
        <title>Draft genome of the nematode, Opisthorchis viverrini.</title>
        <authorList>
            <person name="Mitreva M."/>
        </authorList>
    </citation>
    <scope>NUCLEOTIDE SEQUENCE [LARGE SCALE GENOMIC DNA]</scope>
    <source>
        <strain evidence="2">Khon Kaen</strain>
    </source>
</reference>
<keyword evidence="3" id="KW-1185">Reference proteome</keyword>
<evidence type="ECO:0000313" key="3">
    <source>
        <dbReference type="Proteomes" id="UP000243686"/>
    </source>
</evidence>
<dbReference type="EMBL" id="KV891680">
    <property type="protein sequence ID" value="OON22799.1"/>
    <property type="molecule type" value="Genomic_DNA"/>
</dbReference>
<dbReference type="Proteomes" id="UP000243686">
    <property type="component" value="Unassembled WGS sequence"/>
</dbReference>
<gene>
    <name evidence="2" type="ORF">X801_01296</name>
</gene>
<keyword evidence="1" id="KW-0175">Coiled coil</keyword>
<protein>
    <submittedName>
        <fullName evidence="2">Uncharacterized protein</fullName>
    </submittedName>
</protein>
<name>A0A1S8X7W4_OPIVI</name>
<dbReference type="AlphaFoldDB" id="A0A1S8X7W4"/>
<organism evidence="2 3">
    <name type="scientific">Opisthorchis viverrini</name>
    <name type="common">Southeast Asian liver fluke</name>
    <dbReference type="NCBI Taxonomy" id="6198"/>
    <lineage>
        <taxon>Eukaryota</taxon>
        <taxon>Metazoa</taxon>
        <taxon>Spiralia</taxon>
        <taxon>Lophotrochozoa</taxon>
        <taxon>Platyhelminthes</taxon>
        <taxon>Trematoda</taxon>
        <taxon>Digenea</taxon>
        <taxon>Opisthorchiida</taxon>
        <taxon>Opisthorchiata</taxon>
        <taxon>Opisthorchiidae</taxon>
        <taxon>Opisthorchis</taxon>
    </lineage>
</organism>
<feature type="coiled-coil region" evidence="1">
    <location>
        <begin position="306"/>
        <end position="337"/>
    </location>
</feature>